<organism evidence="2 3">
    <name type="scientific">Bizionia argentinensis JUB59</name>
    <dbReference type="NCBI Taxonomy" id="1046627"/>
    <lineage>
        <taxon>Bacteria</taxon>
        <taxon>Pseudomonadati</taxon>
        <taxon>Bacteroidota</taxon>
        <taxon>Flavobacteriia</taxon>
        <taxon>Flavobacteriales</taxon>
        <taxon>Flavobacteriaceae</taxon>
        <taxon>Bizionia</taxon>
    </lineage>
</organism>
<dbReference type="RefSeq" id="WP_008636188.1">
    <property type="nucleotide sequence ID" value="NZ_AFXZ01000013.1"/>
</dbReference>
<accession>G2EC47</accession>
<dbReference type="eggNOG" id="ENOG50331PZ">
    <property type="taxonomic scope" value="Bacteria"/>
</dbReference>
<name>G2EC47_9FLAO</name>
<dbReference type="OrthoDB" id="675330at2"/>
<evidence type="ECO:0000313" key="3">
    <source>
        <dbReference type="Proteomes" id="UP000003730"/>
    </source>
</evidence>
<feature type="chain" id="PRO_5003429113" evidence="1">
    <location>
        <begin position="22"/>
        <end position="146"/>
    </location>
</feature>
<evidence type="ECO:0000313" key="2">
    <source>
        <dbReference type="EMBL" id="EGV44018.1"/>
    </source>
</evidence>
<keyword evidence="3" id="KW-1185">Reference proteome</keyword>
<feature type="signal peptide" evidence="1">
    <location>
        <begin position="1"/>
        <end position="21"/>
    </location>
</feature>
<dbReference type="AlphaFoldDB" id="G2EC47"/>
<gene>
    <name evidence="2" type="ORF">BZARG_1471</name>
</gene>
<dbReference type="EMBL" id="AFXZ01000013">
    <property type="protein sequence ID" value="EGV44018.1"/>
    <property type="molecule type" value="Genomic_DNA"/>
</dbReference>
<protein>
    <submittedName>
        <fullName evidence="2">Sensor of ECF-type sigma factor</fullName>
    </submittedName>
</protein>
<sequence length="146" mass="17335">MKYTLLILVTVFMSTMGFAQKDDGHHEKIKSLKVAYITEKLSLTQTEAQKFWPIYNKFDDDYSALRQASSDMRKCIEVEKISESDAKIQITEMMQLYEKRYLLFQKYTVNLQKVLPAKKVILLKKVEDDFKRKMFDEYKSRHGKSK</sequence>
<keyword evidence="1" id="KW-0732">Signal</keyword>
<dbReference type="Proteomes" id="UP000003730">
    <property type="component" value="Unassembled WGS sequence"/>
</dbReference>
<evidence type="ECO:0000256" key="1">
    <source>
        <dbReference type="SAM" id="SignalP"/>
    </source>
</evidence>
<dbReference type="PATRIC" id="fig|1046627.3.peg.1103"/>
<reference evidence="2 3" key="1">
    <citation type="journal article" date="2008" name="Int. J. Syst. Evol. Microbiol.">
        <title>Bizionia argentinensis sp. nov., isolated from surface marine water in Antarctica.</title>
        <authorList>
            <person name="Bercovich A."/>
            <person name="Vazquez S.C."/>
            <person name="Yankilevich P."/>
            <person name="Coria S.H."/>
            <person name="Foti M."/>
            <person name="Hernandez E."/>
            <person name="Vidal A."/>
            <person name="Ruberto L."/>
            <person name="Melo C."/>
            <person name="Marenssi S."/>
            <person name="Criscuolo M."/>
            <person name="Memoli M."/>
            <person name="Arguelles M."/>
            <person name="Mac Cormack W.P."/>
        </authorList>
    </citation>
    <scope>NUCLEOTIDE SEQUENCE [LARGE SCALE GENOMIC DNA]</scope>
    <source>
        <strain evidence="2 3">JUB59</strain>
    </source>
</reference>
<proteinExistence type="predicted"/>
<comment type="caution">
    <text evidence="2">The sequence shown here is derived from an EMBL/GenBank/DDBJ whole genome shotgun (WGS) entry which is preliminary data.</text>
</comment>
<dbReference type="STRING" id="1046627.BZARG_1471"/>